<name>A0AAP3FWF3_BACVA</name>
<dbReference type="EMBL" id="JALAOH010000047">
    <property type="protein sequence ID" value="MCY8318080.1"/>
    <property type="molecule type" value="Genomic_DNA"/>
</dbReference>
<evidence type="ECO:0000313" key="1">
    <source>
        <dbReference type="EMBL" id="MCY8318080.1"/>
    </source>
</evidence>
<organism evidence="1 2">
    <name type="scientific">Bacillus vallismortis</name>
    <dbReference type="NCBI Taxonomy" id="72361"/>
    <lineage>
        <taxon>Bacteria</taxon>
        <taxon>Bacillati</taxon>
        <taxon>Bacillota</taxon>
        <taxon>Bacilli</taxon>
        <taxon>Bacillales</taxon>
        <taxon>Bacillaceae</taxon>
        <taxon>Bacillus</taxon>
    </lineage>
</organism>
<evidence type="ECO:0000313" key="2">
    <source>
        <dbReference type="Proteomes" id="UP001067121"/>
    </source>
</evidence>
<dbReference type="Proteomes" id="UP001067121">
    <property type="component" value="Unassembled WGS sequence"/>
</dbReference>
<dbReference type="GO" id="GO:0016740">
    <property type="term" value="F:transferase activity"/>
    <property type="evidence" value="ECO:0007669"/>
    <property type="project" value="UniProtKB-KW"/>
</dbReference>
<comment type="caution">
    <text evidence="1">The sequence shown here is derived from an EMBL/GenBank/DDBJ whole genome shotgun (WGS) entry which is preliminary data.</text>
</comment>
<keyword evidence="1" id="KW-0808">Transferase</keyword>
<sequence>MANVLMIGFPGEGHINPSIGVMKELKSRGEHITYYAVKEYKEKIAALDIEFREYHDFREDYFGKNS</sequence>
<protein>
    <submittedName>
        <fullName evidence="1">Glycosyl transferase family 1</fullName>
    </submittedName>
</protein>
<proteinExistence type="predicted"/>
<gene>
    <name evidence="1" type="ORF">MOC71_15360</name>
</gene>
<dbReference type="AlphaFoldDB" id="A0AAP3FWF3"/>
<dbReference type="SUPFAM" id="SSF53756">
    <property type="entry name" value="UDP-Glycosyltransferase/glycogen phosphorylase"/>
    <property type="match status" value="1"/>
</dbReference>
<reference evidence="1" key="1">
    <citation type="submission" date="2022-02" db="EMBL/GenBank/DDBJ databases">
        <title>Crop Bioprotection Bacillus Genome Sequencing.</title>
        <authorList>
            <person name="Dunlap C."/>
        </authorList>
    </citation>
    <scope>NUCLEOTIDE SEQUENCE</scope>
    <source>
        <strain evidence="1">98-1</strain>
    </source>
</reference>
<accession>A0AAP3FWF3</accession>
<dbReference type="Gene3D" id="3.40.50.2000">
    <property type="entry name" value="Glycogen Phosphorylase B"/>
    <property type="match status" value="1"/>
</dbReference>
<feature type="non-terminal residue" evidence="1">
    <location>
        <position position="66"/>
    </location>
</feature>